<dbReference type="FunFam" id="4.10.1100.10:FF:000001">
    <property type="entry name" value="Squamosa promoter-binding-like protein 14"/>
    <property type="match status" value="1"/>
</dbReference>
<dbReference type="EMBL" id="CM035430">
    <property type="protein sequence ID" value="KAH7298067.1"/>
    <property type="molecule type" value="Genomic_DNA"/>
</dbReference>
<evidence type="ECO:0000313" key="11">
    <source>
        <dbReference type="Proteomes" id="UP000825935"/>
    </source>
</evidence>
<proteinExistence type="predicted"/>
<protein>
    <recommendedName>
        <fullName evidence="9">SBP-type domain-containing protein</fullName>
    </recommendedName>
</protein>
<organism evidence="10 11">
    <name type="scientific">Ceratopteris richardii</name>
    <name type="common">Triangle waterfern</name>
    <dbReference type="NCBI Taxonomy" id="49495"/>
    <lineage>
        <taxon>Eukaryota</taxon>
        <taxon>Viridiplantae</taxon>
        <taxon>Streptophyta</taxon>
        <taxon>Embryophyta</taxon>
        <taxon>Tracheophyta</taxon>
        <taxon>Polypodiopsida</taxon>
        <taxon>Polypodiidae</taxon>
        <taxon>Polypodiales</taxon>
        <taxon>Pteridineae</taxon>
        <taxon>Pteridaceae</taxon>
        <taxon>Parkerioideae</taxon>
        <taxon>Ceratopteris</taxon>
    </lineage>
</organism>
<accession>A0A8T2RNR2</accession>
<keyword evidence="4" id="KW-0862">Zinc</keyword>
<evidence type="ECO:0000256" key="7">
    <source>
        <dbReference type="PROSITE-ProRule" id="PRU00470"/>
    </source>
</evidence>
<keyword evidence="11" id="KW-1185">Reference proteome</keyword>
<dbReference type="InterPro" id="IPR004333">
    <property type="entry name" value="SBP_dom"/>
</dbReference>
<dbReference type="GO" id="GO:0003677">
    <property type="term" value="F:DNA binding"/>
    <property type="evidence" value="ECO:0007669"/>
    <property type="project" value="InterPro"/>
</dbReference>
<feature type="domain" description="SBP-type" evidence="9">
    <location>
        <begin position="453"/>
        <end position="530"/>
    </location>
</feature>
<gene>
    <name evidence="10" type="ORF">KP509_25G025600</name>
</gene>
<keyword evidence="2" id="KW-0479">Metal-binding</keyword>
<dbReference type="Proteomes" id="UP000825935">
    <property type="component" value="Chromosome 25"/>
</dbReference>
<sequence>MDNLRLEPVSAHAAPGGHHLLSFGIPSSIEFSSKSTINGVSQHCNSSLPPSLASLWTESQCLENPNELLKAGMQSPDRGVEGTRSWDMSVNSVLQPKLGRPVGIAPVFAQTNVSVGSSMEALRANGPTLHLNHGSSPSASSFEHFSEAMDASGTDNSDNLHICSPFTVLRENNAPISSDFRKDNPHTLPGFLASMEKVSSLPDAVVSALHPVPFSTKTETMTPQSQSFMSFTWEDKDGSKARKEWISAVKEEVTVGGSVAMMAGVKTEQKSHALAGEVKELTMKREEEGVTIASLEDGSIGLRLGKRTYYGEVGGAEEVRGRVSNSRTFAGSCKDGTIKNSVNVSCAATADTTAPTAISATTAGTVNTAAITISTTNNIMSSSVGNNNTRSSSSNTALVATIASTAACTTSPATISVGNNGNHLPSTNNNNTKISSGGITNKKQKGSSASITVPSCQAEGCTADLSEAKEYHRRHKVCEWHSKASRAKVNNLEQRFCQQCSRFHVLSAFDEGKRSCRRRLAGHNERRRKPPPEPMPFLSPAGFTYFADGRVNAALHEHPYFLQHRPASLVSVDNSVLASQLGLAGFPQREAMSNYHALEFHRFMRGLSPMVGSGVGVLDGTGALMTPNGSALALSSVLSSQTTPSSSSSVSLLPHVSSEMAISGRALSLLSSSLGSPETMSISLGMTSPSIDQYLPDNHPLSSSSRHQAPVDSTSCFNSAMGMPSSALHGLQRNHINSLNSITSSSSGCSVEMDQGRPPSISSFEGRSLILTKADGAFQNLQDGVNCNQGRPVLDLMHISPAESHHQQQQQQHSQAELSYAYLQGFSIFNKENAI</sequence>
<dbReference type="EMBL" id="CM035430">
    <property type="protein sequence ID" value="KAH7298066.1"/>
    <property type="molecule type" value="Genomic_DNA"/>
</dbReference>
<evidence type="ECO:0000259" key="9">
    <source>
        <dbReference type="PROSITE" id="PS51141"/>
    </source>
</evidence>
<dbReference type="Pfam" id="PF03110">
    <property type="entry name" value="SBP"/>
    <property type="match status" value="1"/>
</dbReference>
<dbReference type="OrthoDB" id="514967at2759"/>
<evidence type="ECO:0000256" key="3">
    <source>
        <dbReference type="ARBA" id="ARBA00022771"/>
    </source>
</evidence>
<keyword evidence="5" id="KW-0804">Transcription</keyword>
<feature type="region of interest" description="Disordered" evidence="8">
    <location>
        <begin position="419"/>
        <end position="446"/>
    </location>
</feature>
<dbReference type="Gene3D" id="4.10.1100.10">
    <property type="entry name" value="Transcription factor, SBP-box domain"/>
    <property type="match status" value="1"/>
</dbReference>
<dbReference type="PANTHER" id="PTHR31251:SF169">
    <property type="entry name" value="SQUAMOSA PROMOTER-BINDING-LIKE PROTEIN 8"/>
    <property type="match status" value="1"/>
</dbReference>
<dbReference type="AlphaFoldDB" id="A0A8T2RNR2"/>
<evidence type="ECO:0000256" key="1">
    <source>
        <dbReference type="ARBA" id="ARBA00004123"/>
    </source>
</evidence>
<evidence type="ECO:0000256" key="5">
    <source>
        <dbReference type="ARBA" id="ARBA00023163"/>
    </source>
</evidence>
<dbReference type="PANTHER" id="PTHR31251">
    <property type="entry name" value="SQUAMOSA PROMOTER-BINDING-LIKE PROTEIN 4"/>
    <property type="match status" value="1"/>
</dbReference>
<dbReference type="GO" id="GO:0008270">
    <property type="term" value="F:zinc ion binding"/>
    <property type="evidence" value="ECO:0007669"/>
    <property type="project" value="UniProtKB-KW"/>
</dbReference>
<dbReference type="PROSITE" id="PS51141">
    <property type="entry name" value="ZF_SBP"/>
    <property type="match status" value="1"/>
</dbReference>
<evidence type="ECO:0000256" key="4">
    <source>
        <dbReference type="ARBA" id="ARBA00022833"/>
    </source>
</evidence>
<comment type="subcellular location">
    <subcellularLocation>
        <location evidence="1">Nucleus</location>
    </subcellularLocation>
</comment>
<keyword evidence="3 7" id="KW-0863">Zinc-finger</keyword>
<keyword evidence="6" id="KW-0539">Nucleus</keyword>
<evidence type="ECO:0000256" key="6">
    <source>
        <dbReference type="ARBA" id="ARBA00023242"/>
    </source>
</evidence>
<evidence type="ECO:0000256" key="8">
    <source>
        <dbReference type="SAM" id="MobiDB-lite"/>
    </source>
</evidence>
<reference evidence="10" key="1">
    <citation type="submission" date="2021-08" db="EMBL/GenBank/DDBJ databases">
        <title>WGS assembly of Ceratopteris richardii.</title>
        <authorList>
            <person name="Marchant D.B."/>
            <person name="Chen G."/>
            <person name="Jenkins J."/>
            <person name="Shu S."/>
            <person name="Leebens-Mack J."/>
            <person name="Grimwood J."/>
            <person name="Schmutz J."/>
            <person name="Soltis P."/>
            <person name="Soltis D."/>
            <person name="Chen Z.-H."/>
        </authorList>
    </citation>
    <scope>NUCLEOTIDE SEQUENCE</scope>
    <source>
        <strain evidence="10">Whitten #5841</strain>
        <tissue evidence="10">Leaf</tissue>
    </source>
</reference>
<evidence type="ECO:0000256" key="2">
    <source>
        <dbReference type="ARBA" id="ARBA00022723"/>
    </source>
</evidence>
<dbReference type="SUPFAM" id="SSF103612">
    <property type="entry name" value="SBT domain"/>
    <property type="match status" value="1"/>
</dbReference>
<dbReference type="InterPro" id="IPR036893">
    <property type="entry name" value="SBP_sf"/>
</dbReference>
<comment type="caution">
    <text evidence="10">The sequence shown here is derived from an EMBL/GenBank/DDBJ whole genome shotgun (WGS) entry which is preliminary data.</text>
</comment>
<evidence type="ECO:0000313" key="10">
    <source>
        <dbReference type="EMBL" id="KAH7298066.1"/>
    </source>
</evidence>
<dbReference type="GO" id="GO:0005634">
    <property type="term" value="C:nucleus"/>
    <property type="evidence" value="ECO:0007669"/>
    <property type="project" value="UniProtKB-SubCell"/>
</dbReference>
<name>A0A8T2RNR2_CERRI</name>
<dbReference type="InterPro" id="IPR044817">
    <property type="entry name" value="SBP-like"/>
</dbReference>